<name>A0A6A4JTK9_APOLU</name>
<evidence type="ECO:0000313" key="1">
    <source>
        <dbReference type="EMBL" id="KAF6212165.1"/>
    </source>
</evidence>
<dbReference type="EMBL" id="WIXP02000004">
    <property type="protein sequence ID" value="KAF6212165.1"/>
    <property type="molecule type" value="Genomic_DNA"/>
</dbReference>
<dbReference type="AlphaFoldDB" id="A0A6A4JTK9"/>
<proteinExistence type="predicted"/>
<organism evidence="1 2">
    <name type="scientific">Apolygus lucorum</name>
    <name type="common">Small green plant bug</name>
    <name type="synonym">Lygocoris lucorum</name>
    <dbReference type="NCBI Taxonomy" id="248454"/>
    <lineage>
        <taxon>Eukaryota</taxon>
        <taxon>Metazoa</taxon>
        <taxon>Ecdysozoa</taxon>
        <taxon>Arthropoda</taxon>
        <taxon>Hexapoda</taxon>
        <taxon>Insecta</taxon>
        <taxon>Pterygota</taxon>
        <taxon>Neoptera</taxon>
        <taxon>Paraneoptera</taxon>
        <taxon>Hemiptera</taxon>
        <taxon>Heteroptera</taxon>
        <taxon>Panheteroptera</taxon>
        <taxon>Cimicomorpha</taxon>
        <taxon>Miridae</taxon>
        <taxon>Mirini</taxon>
        <taxon>Apolygus</taxon>
    </lineage>
</organism>
<reference evidence="1" key="1">
    <citation type="journal article" date="2021" name="Mol. Ecol. Resour.">
        <title>Apolygus lucorum genome provides insights into omnivorousness and mesophyll feeding.</title>
        <authorList>
            <person name="Liu Y."/>
            <person name="Liu H."/>
            <person name="Wang H."/>
            <person name="Huang T."/>
            <person name="Liu B."/>
            <person name="Yang B."/>
            <person name="Yin L."/>
            <person name="Li B."/>
            <person name="Zhang Y."/>
            <person name="Zhang S."/>
            <person name="Jiang F."/>
            <person name="Zhang X."/>
            <person name="Ren Y."/>
            <person name="Wang B."/>
            <person name="Wang S."/>
            <person name="Lu Y."/>
            <person name="Wu K."/>
            <person name="Fan W."/>
            <person name="Wang G."/>
        </authorList>
    </citation>
    <scope>NUCLEOTIDE SEQUENCE</scope>
    <source>
        <strain evidence="1">12Hb</strain>
    </source>
</reference>
<accession>A0A6A4JTK9</accession>
<protein>
    <submittedName>
        <fullName evidence="1">Uncharacterized protein</fullName>
    </submittedName>
</protein>
<comment type="caution">
    <text evidence="1">The sequence shown here is derived from an EMBL/GenBank/DDBJ whole genome shotgun (WGS) entry which is preliminary data.</text>
</comment>
<sequence length="87" mass="9558">MYSPDLVVTRETSNTTCTLVRYFCVGGTTPSTEPASDANLMGKSIPEAKTDSFLSTPGNRLNRRTFDQNHRATYTISQPAVTRKQGV</sequence>
<evidence type="ECO:0000313" key="2">
    <source>
        <dbReference type="Proteomes" id="UP000466442"/>
    </source>
</evidence>
<dbReference type="Proteomes" id="UP000466442">
    <property type="component" value="Unassembled WGS sequence"/>
</dbReference>
<keyword evidence="2" id="KW-1185">Reference proteome</keyword>
<gene>
    <name evidence="1" type="ORF">GE061_012686</name>
</gene>